<dbReference type="KEGG" id="aori:SD37_08065"/>
<feature type="compositionally biased region" description="Polar residues" evidence="1">
    <location>
        <begin position="51"/>
        <end position="81"/>
    </location>
</feature>
<dbReference type="AlphaFoldDB" id="A0A193BTW9"/>
<feature type="region of interest" description="Disordered" evidence="1">
    <location>
        <begin position="41"/>
        <end position="92"/>
    </location>
</feature>
<dbReference type="EMBL" id="CP016174">
    <property type="protein sequence ID" value="ANN15619.1"/>
    <property type="molecule type" value="Genomic_DNA"/>
</dbReference>
<keyword evidence="3" id="KW-1185">Reference proteome</keyword>
<evidence type="ECO:0000256" key="1">
    <source>
        <dbReference type="SAM" id="MobiDB-lite"/>
    </source>
</evidence>
<name>A0A193BTW9_AMYOR</name>
<sequence>MPVGHREVDTPVRQPRPNWTQLVTTSLGGGPAAITSAKASVVSLPPGPSGRTWSTTTPRSASASLGYSVDGNSRSGMTTRSPAAHSSPFATNPRPVLVFLTKATSRAGTPISVAAETRARSTASLWAVGRSRRD</sequence>
<dbReference type="STRING" id="31958.SD37_08065"/>
<organism evidence="2 3">
    <name type="scientific">Amycolatopsis orientalis</name>
    <name type="common">Nocardia orientalis</name>
    <dbReference type="NCBI Taxonomy" id="31958"/>
    <lineage>
        <taxon>Bacteria</taxon>
        <taxon>Bacillati</taxon>
        <taxon>Actinomycetota</taxon>
        <taxon>Actinomycetes</taxon>
        <taxon>Pseudonocardiales</taxon>
        <taxon>Pseudonocardiaceae</taxon>
        <taxon>Amycolatopsis</taxon>
    </lineage>
</organism>
<gene>
    <name evidence="2" type="ORF">SD37_08065</name>
</gene>
<dbReference type="Proteomes" id="UP000093695">
    <property type="component" value="Chromosome"/>
</dbReference>
<evidence type="ECO:0000313" key="2">
    <source>
        <dbReference type="EMBL" id="ANN15619.1"/>
    </source>
</evidence>
<proteinExistence type="predicted"/>
<reference evidence="2 3" key="1">
    <citation type="journal article" date="2015" name="Genome Announc.">
        <title>Draft Genome Sequence of Norvancomycin-Producing Strain Amycolatopsis orientalis CPCC200066.</title>
        <authorList>
            <person name="Lei X."/>
            <person name="Yuan F."/>
            <person name="Shi Y."/>
            <person name="Li X."/>
            <person name="Wang L."/>
            <person name="Hong B."/>
        </authorList>
    </citation>
    <scope>NUCLEOTIDE SEQUENCE [LARGE SCALE GENOMIC DNA]</scope>
    <source>
        <strain evidence="2 3">B-37</strain>
    </source>
</reference>
<evidence type="ECO:0000313" key="3">
    <source>
        <dbReference type="Proteomes" id="UP000093695"/>
    </source>
</evidence>
<protein>
    <submittedName>
        <fullName evidence="2">Uncharacterized protein</fullName>
    </submittedName>
</protein>
<accession>A0A193BTW9</accession>